<dbReference type="AlphaFoldDB" id="A0A845F4N2"/>
<organism evidence="5 6">
    <name type="scientific">Guptibacillus hwajinpoensis</name>
    <dbReference type="NCBI Taxonomy" id="208199"/>
    <lineage>
        <taxon>Bacteria</taxon>
        <taxon>Bacillati</taxon>
        <taxon>Bacillota</taxon>
        <taxon>Bacilli</taxon>
        <taxon>Bacillales</taxon>
        <taxon>Guptibacillaceae</taxon>
        <taxon>Guptibacillus</taxon>
    </lineage>
</organism>
<evidence type="ECO:0000259" key="4">
    <source>
        <dbReference type="PROSITE" id="PS51462"/>
    </source>
</evidence>
<dbReference type="CDD" id="cd04677">
    <property type="entry name" value="NUDIX_Hydrolase"/>
    <property type="match status" value="1"/>
</dbReference>
<evidence type="ECO:0000256" key="2">
    <source>
        <dbReference type="ARBA" id="ARBA00022801"/>
    </source>
</evidence>
<dbReference type="InterPro" id="IPR015797">
    <property type="entry name" value="NUDIX_hydrolase-like_dom_sf"/>
</dbReference>
<gene>
    <name evidence="5" type="ORF">GLW07_19745</name>
</gene>
<sequence>MNPNTIYSLGGAMDYIQELRALVGSRPLILPGVAILLFDQSKSNLLMQKRTDNKRWGLTGGFMEPGESFEETVARETFEELGITIQNLTFESVFSGENLYYQYPNGDEVFSVIAVYSGQCASDDFKLDEKEVSEVRYFEINDLPDNINPNHQIVLKQLGY</sequence>
<dbReference type="GO" id="GO:0016787">
    <property type="term" value="F:hydrolase activity"/>
    <property type="evidence" value="ECO:0007669"/>
    <property type="project" value="UniProtKB-KW"/>
</dbReference>
<accession>A0A845F4N2</accession>
<dbReference type="SUPFAM" id="SSF55811">
    <property type="entry name" value="Nudix"/>
    <property type="match status" value="1"/>
</dbReference>
<dbReference type="InterPro" id="IPR020476">
    <property type="entry name" value="Nudix_hydrolase"/>
</dbReference>
<dbReference type="Pfam" id="PF00293">
    <property type="entry name" value="NUDIX"/>
    <property type="match status" value="1"/>
</dbReference>
<protein>
    <submittedName>
        <fullName evidence="5">NUDIX domain-containing protein</fullName>
    </submittedName>
</protein>
<comment type="caution">
    <text evidence="5">The sequence shown here is derived from an EMBL/GenBank/DDBJ whole genome shotgun (WGS) entry which is preliminary data.</text>
</comment>
<dbReference type="PROSITE" id="PS00893">
    <property type="entry name" value="NUDIX_BOX"/>
    <property type="match status" value="1"/>
</dbReference>
<evidence type="ECO:0000256" key="3">
    <source>
        <dbReference type="RuleBase" id="RU003476"/>
    </source>
</evidence>
<comment type="cofactor">
    <cofactor evidence="1">
        <name>Mg(2+)</name>
        <dbReference type="ChEBI" id="CHEBI:18420"/>
    </cofactor>
</comment>
<dbReference type="EMBL" id="WMEY01000008">
    <property type="protein sequence ID" value="MYL65597.1"/>
    <property type="molecule type" value="Genomic_DNA"/>
</dbReference>
<dbReference type="PRINTS" id="PR00502">
    <property type="entry name" value="NUDIXFAMILY"/>
</dbReference>
<dbReference type="Gene3D" id="3.90.79.10">
    <property type="entry name" value="Nucleoside Triphosphate Pyrophosphohydrolase"/>
    <property type="match status" value="1"/>
</dbReference>
<keyword evidence="2 3" id="KW-0378">Hydrolase</keyword>
<dbReference type="Proteomes" id="UP000447833">
    <property type="component" value="Unassembled WGS sequence"/>
</dbReference>
<feature type="domain" description="Nudix hydrolase" evidence="4">
    <location>
        <begin position="28"/>
        <end position="160"/>
    </location>
</feature>
<proteinExistence type="inferred from homology"/>
<dbReference type="InterPro" id="IPR000086">
    <property type="entry name" value="NUDIX_hydrolase_dom"/>
</dbReference>
<reference evidence="5 6" key="1">
    <citation type="submission" date="2019-11" db="EMBL/GenBank/DDBJ databases">
        <title>Genome sequences of 17 halophilic strains isolated from different environments.</title>
        <authorList>
            <person name="Furrow R.E."/>
        </authorList>
    </citation>
    <scope>NUCLEOTIDE SEQUENCE [LARGE SCALE GENOMIC DNA]</scope>
    <source>
        <strain evidence="5 6">22506_14_FS</strain>
    </source>
</reference>
<dbReference type="InterPro" id="IPR020084">
    <property type="entry name" value="NUDIX_hydrolase_CS"/>
</dbReference>
<name>A0A845F4N2_9BACL</name>
<evidence type="ECO:0000313" key="5">
    <source>
        <dbReference type="EMBL" id="MYL65597.1"/>
    </source>
</evidence>
<evidence type="ECO:0000313" key="6">
    <source>
        <dbReference type="Proteomes" id="UP000447833"/>
    </source>
</evidence>
<dbReference type="PANTHER" id="PTHR43046">
    <property type="entry name" value="GDP-MANNOSE MANNOSYL HYDROLASE"/>
    <property type="match status" value="1"/>
</dbReference>
<dbReference type="PANTHER" id="PTHR43046:SF2">
    <property type="entry name" value="8-OXO-DGTP DIPHOSPHATASE-RELATED"/>
    <property type="match status" value="1"/>
</dbReference>
<evidence type="ECO:0000256" key="1">
    <source>
        <dbReference type="ARBA" id="ARBA00001946"/>
    </source>
</evidence>
<comment type="similarity">
    <text evidence="3">Belongs to the Nudix hydrolase family.</text>
</comment>
<dbReference type="PROSITE" id="PS51462">
    <property type="entry name" value="NUDIX"/>
    <property type="match status" value="1"/>
</dbReference>